<protein>
    <submittedName>
        <fullName evidence="7">Cytochrome c</fullName>
    </submittedName>
</protein>
<evidence type="ECO:0000256" key="5">
    <source>
        <dbReference type="SAM" id="SignalP"/>
    </source>
</evidence>
<feature type="chain" id="PRO_5005799180" evidence="5">
    <location>
        <begin position="19"/>
        <end position="135"/>
    </location>
</feature>
<keyword evidence="5" id="KW-0732">Signal</keyword>
<accession>A0A0M4NU18</accession>
<keyword evidence="8" id="KW-1185">Reference proteome</keyword>
<proteinExistence type="predicted"/>
<evidence type="ECO:0000256" key="3">
    <source>
        <dbReference type="ARBA" id="ARBA00023004"/>
    </source>
</evidence>
<feature type="domain" description="Cytochrome c" evidence="6">
    <location>
        <begin position="28"/>
        <end position="122"/>
    </location>
</feature>
<dbReference type="KEGG" id="tho:SP60_05575"/>
<dbReference type="SUPFAM" id="SSF46626">
    <property type="entry name" value="Cytochrome c"/>
    <property type="match status" value="1"/>
</dbReference>
<evidence type="ECO:0000256" key="2">
    <source>
        <dbReference type="ARBA" id="ARBA00022723"/>
    </source>
</evidence>
<dbReference type="OrthoDB" id="9811281at2"/>
<evidence type="ECO:0000256" key="1">
    <source>
        <dbReference type="ARBA" id="ARBA00022617"/>
    </source>
</evidence>
<dbReference type="InterPro" id="IPR009056">
    <property type="entry name" value="Cyt_c-like_dom"/>
</dbReference>
<dbReference type="PANTHER" id="PTHR35008">
    <property type="entry name" value="BLL4482 PROTEIN-RELATED"/>
    <property type="match status" value="1"/>
</dbReference>
<dbReference type="GO" id="GO:0020037">
    <property type="term" value="F:heme binding"/>
    <property type="evidence" value="ECO:0007669"/>
    <property type="project" value="InterPro"/>
</dbReference>
<dbReference type="RefSeq" id="WP_053951686.1">
    <property type="nucleotide sequence ID" value="NZ_CP010552.1"/>
</dbReference>
<dbReference type="InterPro" id="IPR036909">
    <property type="entry name" value="Cyt_c-like_dom_sf"/>
</dbReference>
<keyword evidence="3 4" id="KW-0408">Iron</keyword>
<organism evidence="7 8">
    <name type="scientific">Candidatus Thioglobus autotrophicus</name>
    <dbReference type="NCBI Taxonomy" id="1705394"/>
    <lineage>
        <taxon>Bacteria</taxon>
        <taxon>Pseudomonadati</taxon>
        <taxon>Pseudomonadota</taxon>
        <taxon>Gammaproteobacteria</taxon>
        <taxon>Candidatus Pseudothioglobaceae</taxon>
        <taxon>Candidatus Thioglobus</taxon>
    </lineage>
</organism>
<gene>
    <name evidence="7" type="ORF">SP60_05575</name>
</gene>
<dbReference type="Pfam" id="PF13442">
    <property type="entry name" value="Cytochrome_CBB3"/>
    <property type="match status" value="1"/>
</dbReference>
<name>A0A0M4NU18_9GAMM</name>
<dbReference type="AlphaFoldDB" id="A0A0M4NU18"/>
<dbReference type="EMBL" id="CP010552">
    <property type="protein sequence ID" value="ALE52719.1"/>
    <property type="molecule type" value="Genomic_DNA"/>
</dbReference>
<evidence type="ECO:0000313" key="7">
    <source>
        <dbReference type="EMBL" id="ALE52719.1"/>
    </source>
</evidence>
<dbReference type="InterPro" id="IPR051459">
    <property type="entry name" value="Cytochrome_c-type_DH"/>
</dbReference>
<sequence>MKFLILFASALLLTGCFDNDDAPAQNTSSAQLGKATFEKNCATCHGKQGQGLVKDWKKRQADGKFPAPPVNGAAHAWHHSPKALLNTINNGGIKLGGWMPGFKDQLNEAEKQAVLDYIYSLWPEDIQQKYSSRFK</sequence>
<keyword evidence="2 4" id="KW-0479">Metal-binding</keyword>
<dbReference type="Gene3D" id="1.10.760.10">
    <property type="entry name" value="Cytochrome c-like domain"/>
    <property type="match status" value="1"/>
</dbReference>
<dbReference type="PROSITE" id="PS51257">
    <property type="entry name" value="PROKAR_LIPOPROTEIN"/>
    <property type="match status" value="1"/>
</dbReference>
<dbReference type="PROSITE" id="PS51007">
    <property type="entry name" value="CYTC"/>
    <property type="match status" value="1"/>
</dbReference>
<evidence type="ECO:0000259" key="6">
    <source>
        <dbReference type="PROSITE" id="PS51007"/>
    </source>
</evidence>
<reference evidence="7 8" key="1">
    <citation type="journal article" date="2015" name="Genome Announc.">
        <title>Genome Sequence of 'Candidatus Thioglobus autotrophica' Strain EF1, a Chemoautotroph from the SUP05 Clade of Marine Gammaproteobacteria.</title>
        <authorList>
            <person name="Shah V."/>
            <person name="Morris R.M."/>
        </authorList>
    </citation>
    <scope>NUCLEOTIDE SEQUENCE [LARGE SCALE GENOMIC DNA]</scope>
    <source>
        <strain evidence="7 8">EF1</strain>
    </source>
</reference>
<evidence type="ECO:0000256" key="4">
    <source>
        <dbReference type="PROSITE-ProRule" id="PRU00433"/>
    </source>
</evidence>
<dbReference type="PANTHER" id="PTHR35008:SF4">
    <property type="entry name" value="BLL4482 PROTEIN"/>
    <property type="match status" value="1"/>
</dbReference>
<evidence type="ECO:0000313" key="8">
    <source>
        <dbReference type="Proteomes" id="UP000058020"/>
    </source>
</evidence>
<dbReference type="GO" id="GO:0046872">
    <property type="term" value="F:metal ion binding"/>
    <property type="evidence" value="ECO:0007669"/>
    <property type="project" value="UniProtKB-KW"/>
</dbReference>
<dbReference type="Proteomes" id="UP000058020">
    <property type="component" value="Chromosome"/>
</dbReference>
<feature type="signal peptide" evidence="5">
    <location>
        <begin position="1"/>
        <end position="18"/>
    </location>
</feature>
<dbReference type="STRING" id="1705394.SP60_05575"/>
<keyword evidence="1 4" id="KW-0349">Heme</keyword>
<dbReference type="GO" id="GO:0009055">
    <property type="term" value="F:electron transfer activity"/>
    <property type="evidence" value="ECO:0007669"/>
    <property type="project" value="InterPro"/>
</dbReference>